<dbReference type="AlphaFoldDB" id="A0A7Z2NWR5"/>
<gene>
    <name evidence="1" type="ORF">GVO57_09020</name>
</gene>
<dbReference type="Proteomes" id="UP000464468">
    <property type="component" value="Chromosome"/>
</dbReference>
<reference evidence="1 2" key="1">
    <citation type="submission" date="2020-01" db="EMBL/GenBank/DDBJ databases">
        <title>Sphingomonas sp. C33 whole genome sequece.</title>
        <authorList>
            <person name="Park C."/>
        </authorList>
    </citation>
    <scope>NUCLEOTIDE SEQUENCE [LARGE SCALE GENOMIC DNA]</scope>
    <source>
        <strain evidence="1 2">C33</strain>
    </source>
</reference>
<accession>A0A7Z2NWR5</accession>
<keyword evidence="2" id="KW-1185">Reference proteome</keyword>
<evidence type="ECO:0008006" key="3">
    <source>
        <dbReference type="Google" id="ProtNLM"/>
    </source>
</evidence>
<evidence type="ECO:0000313" key="2">
    <source>
        <dbReference type="Proteomes" id="UP000464468"/>
    </source>
</evidence>
<organism evidence="1 2">
    <name type="scientific">Sphingomonas changnyeongensis</name>
    <dbReference type="NCBI Taxonomy" id="2698679"/>
    <lineage>
        <taxon>Bacteria</taxon>
        <taxon>Pseudomonadati</taxon>
        <taxon>Pseudomonadota</taxon>
        <taxon>Alphaproteobacteria</taxon>
        <taxon>Sphingomonadales</taxon>
        <taxon>Sphingomonadaceae</taxon>
        <taxon>Sphingomonas</taxon>
    </lineage>
</organism>
<evidence type="ECO:0000313" key="1">
    <source>
        <dbReference type="EMBL" id="QHL90932.1"/>
    </source>
</evidence>
<proteinExistence type="predicted"/>
<name>A0A7Z2NWR5_9SPHN</name>
<dbReference type="EMBL" id="CP047895">
    <property type="protein sequence ID" value="QHL90932.1"/>
    <property type="molecule type" value="Genomic_DNA"/>
</dbReference>
<protein>
    <recommendedName>
        <fullName evidence="3">(2Fe-2S) ferredoxin domain-containing protein</fullName>
    </recommendedName>
</protein>
<dbReference type="KEGG" id="schy:GVO57_09020"/>
<sequence>MLVCGKCSRKQGGGFGRKGRTPLAKALRRALGLGKGRKAAIGIVETRCLGLCPAHGVTLLNAAAPGDWLVARPGTPLPDVIAALGLEDAQPGEGAAPPQA</sequence>
<dbReference type="RefSeq" id="WP_160592862.1">
    <property type="nucleotide sequence ID" value="NZ_CP047895.1"/>
</dbReference>